<dbReference type="GeneID" id="54454008"/>
<reference evidence="3" key="2">
    <citation type="submission" date="2020-04" db="EMBL/GenBank/DDBJ databases">
        <authorList>
            <consortium name="NCBI Genome Project"/>
        </authorList>
    </citation>
    <scope>NUCLEOTIDE SEQUENCE</scope>
    <source>
        <strain evidence="3">CBS 304.34</strain>
    </source>
</reference>
<dbReference type="EMBL" id="MU003694">
    <property type="protein sequence ID" value="KAF2814937.1"/>
    <property type="molecule type" value="Genomic_DNA"/>
</dbReference>
<proteinExistence type="predicted"/>
<reference evidence="3" key="3">
    <citation type="submission" date="2025-04" db="UniProtKB">
        <authorList>
            <consortium name="RefSeq"/>
        </authorList>
    </citation>
    <scope>IDENTIFICATION</scope>
    <source>
        <strain evidence="3">CBS 304.34</strain>
    </source>
</reference>
<name>A0A6A6Z3V4_9PEZI</name>
<reference evidence="1 3" key="1">
    <citation type="journal article" date="2020" name="Stud. Mycol.">
        <title>101 Dothideomycetes genomes: a test case for predicting lifestyles and emergence of pathogens.</title>
        <authorList>
            <person name="Haridas S."/>
            <person name="Albert R."/>
            <person name="Binder M."/>
            <person name="Bloem J."/>
            <person name="Labutti K."/>
            <person name="Salamov A."/>
            <person name="Andreopoulos B."/>
            <person name="Baker S."/>
            <person name="Barry K."/>
            <person name="Bills G."/>
            <person name="Bluhm B."/>
            <person name="Cannon C."/>
            <person name="Castanera R."/>
            <person name="Culley D."/>
            <person name="Daum C."/>
            <person name="Ezra D."/>
            <person name="Gonzalez J."/>
            <person name="Henrissat B."/>
            <person name="Kuo A."/>
            <person name="Liang C."/>
            <person name="Lipzen A."/>
            <person name="Lutzoni F."/>
            <person name="Magnuson J."/>
            <person name="Mondo S."/>
            <person name="Nolan M."/>
            <person name="Ohm R."/>
            <person name="Pangilinan J."/>
            <person name="Park H.-J."/>
            <person name="Ramirez L."/>
            <person name="Alfaro M."/>
            <person name="Sun H."/>
            <person name="Tritt A."/>
            <person name="Yoshinaga Y."/>
            <person name="Zwiers L.-H."/>
            <person name="Turgeon B."/>
            <person name="Goodwin S."/>
            <person name="Spatafora J."/>
            <person name="Crous P."/>
            <person name="Grigoriev I."/>
        </authorList>
    </citation>
    <scope>NUCLEOTIDE SEQUENCE</scope>
    <source>
        <strain evidence="1 3">CBS 304.34</strain>
    </source>
</reference>
<evidence type="ECO:0008006" key="4">
    <source>
        <dbReference type="Google" id="ProtNLM"/>
    </source>
</evidence>
<organism evidence="1">
    <name type="scientific">Mytilinidion resinicola</name>
    <dbReference type="NCBI Taxonomy" id="574789"/>
    <lineage>
        <taxon>Eukaryota</taxon>
        <taxon>Fungi</taxon>
        <taxon>Dikarya</taxon>
        <taxon>Ascomycota</taxon>
        <taxon>Pezizomycotina</taxon>
        <taxon>Dothideomycetes</taxon>
        <taxon>Pleosporomycetidae</taxon>
        <taxon>Mytilinidiales</taxon>
        <taxon>Mytilinidiaceae</taxon>
        <taxon>Mytilinidion</taxon>
    </lineage>
</organism>
<dbReference type="RefSeq" id="XP_033581901.1">
    <property type="nucleotide sequence ID" value="XM_033713115.1"/>
</dbReference>
<evidence type="ECO:0000313" key="2">
    <source>
        <dbReference type="Proteomes" id="UP000504636"/>
    </source>
</evidence>
<sequence length="483" mass="55620">MSFDVLPNELHDEVAEYLTAAECLNLKCTSKFQCGRAGMGLNEKIHIYKSSAQALSKLVYKLLFDPRLAARIKTVTLLEDTDQRPAEIAFLFRPARDAFLLLIDNDVEVTPTSKETVWRQFSHSYFKSSLGEYAHASTLDGSVVHMEWMRGILRAEWDFMVGFVLGVAYEVKDIRLRLTEAGPLTQLFLCADGPNTPKLKHLHPCLGSIKHFEVEFAGSNLRYSAPGVHYEIPWIRQNVLPIPAQDSLQTLKCTNVSSEYLHPFRMAKLKFMEMSNTSWGRRYRDLDSNAQSIARLESVTVYENDPIAFNLRQLANLSDGLSEARNLRFLDLQVSFIYEREYLHRGIVSLVRFGKLQTLRLSMQIFFSRPALPANLQDTLPRSIIEVEVYVRNNQPLWKHIREAMKMARECYDAGKYPHLNSITMIFVDKYEGSEAFVQMEKDLRLILKDWGSRIDFKAIRRVTGQTDEVDILEEYRAILQTN</sequence>
<evidence type="ECO:0000313" key="3">
    <source>
        <dbReference type="RefSeq" id="XP_033581901.1"/>
    </source>
</evidence>
<dbReference type="Proteomes" id="UP000504636">
    <property type="component" value="Unplaced"/>
</dbReference>
<gene>
    <name evidence="1 3" type="ORF">BDZ99DRAFT_187502</name>
</gene>
<evidence type="ECO:0000313" key="1">
    <source>
        <dbReference type="EMBL" id="KAF2814937.1"/>
    </source>
</evidence>
<accession>A0A6A6Z3V4</accession>
<dbReference type="AlphaFoldDB" id="A0A6A6Z3V4"/>
<protein>
    <recommendedName>
        <fullName evidence="4">F-box domain-containing protein</fullName>
    </recommendedName>
</protein>
<keyword evidence="2" id="KW-1185">Reference proteome</keyword>